<gene>
    <name evidence="2" type="ORF">JHZ39_002012</name>
</gene>
<dbReference type="AlphaFoldDB" id="A0A9P2P2W9"/>
<dbReference type="EMBL" id="AAYLMQ010000021">
    <property type="protein sequence ID" value="EGY2377628.1"/>
    <property type="molecule type" value="Genomic_DNA"/>
</dbReference>
<evidence type="ECO:0000256" key="1">
    <source>
        <dbReference type="SAM" id="Phobius"/>
    </source>
</evidence>
<dbReference type="RefSeq" id="WP_114149786.1">
    <property type="nucleotide sequence ID" value="NZ_CAJHFX010000007.1"/>
</dbReference>
<keyword evidence="1" id="KW-1133">Transmembrane helix</keyword>
<comment type="caution">
    <text evidence="2">The sequence shown here is derived from an EMBL/GenBank/DDBJ whole genome shotgun (WGS) entry which is preliminary data.</text>
</comment>
<organism evidence="2">
    <name type="scientific">Acinetobacter baumannii</name>
    <dbReference type="NCBI Taxonomy" id="470"/>
    <lineage>
        <taxon>Bacteria</taxon>
        <taxon>Pseudomonadati</taxon>
        <taxon>Pseudomonadota</taxon>
        <taxon>Gammaproteobacteria</taxon>
        <taxon>Moraxellales</taxon>
        <taxon>Moraxellaceae</taxon>
        <taxon>Acinetobacter</taxon>
        <taxon>Acinetobacter calcoaceticus/baumannii complex</taxon>
    </lineage>
</organism>
<accession>A0A9P2P2W9</accession>
<keyword evidence="1" id="KW-0812">Transmembrane</keyword>
<proteinExistence type="predicted"/>
<evidence type="ECO:0000313" key="2">
    <source>
        <dbReference type="EMBL" id="EGY2377628.1"/>
    </source>
</evidence>
<reference evidence="2" key="1">
    <citation type="submission" date="2020-12" db="EMBL/GenBank/DDBJ databases">
        <authorList>
            <consortium name="Clinical and Environmental Microbiology Branch: Whole genome sequencing antimicrobial resistance pathogens in the healthcare setting"/>
        </authorList>
    </citation>
    <scope>NUCLEOTIDE SEQUENCE</scope>
    <source>
        <strain evidence="2">2018HL-00813</strain>
    </source>
</reference>
<protein>
    <submittedName>
        <fullName evidence="2">Uncharacterized protein</fullName>
    </submittedName>
</protein>
<feature type="transmembrane region" description="Helical" evidence="1">
    <location>
        <begin position="27"/>
        <end position="43"/>
    </location>
</feature>
<name>A0A9P2P2W9_ACIBA</name>
<keyword evidence="1" id="KW-0472">Membrane</keyword>
<sequence>MFKSILLIVLFFFSRKGMETLWIPHLYWTFPIILIITFSRFEYSDNIIRRISNAKLVEVKGLLVEQRSSKGGGGLYIYGKTISLRDNGTQVQLKVVAALSSLYKLANNKNKEKIILFGRVLDQCLYPI</sequence>